<dbReference type="PROSITE" id="PS50835">
    <property type="entry name" value="IG_LIKE"/>
    <property type="match status" value="1"/>
</dbReference>
<feature type="region of interest" description="Disordered" evidence="1">
    <location>
        <begin position="208"/>
        <end position="228"/>
    </location>
</feature>
<dbReference type="InterPro" id="IPR036179">
    <property type="entry name" value="Ig-like_dom_sf"/>
</dbReference>
<keyword evidence="5" id="KW-1185">Reference proteome</keyword>
<keyword evidence="2" id="KW-0732">Signal</keyword>
<reference evidence="4 5" key="1">
    <citation type="submission" date="2017-07" db="EMBL/GenBank/DDBJ databases">
        <authorList>
            <person name="Talla V."/>
            <person name="Backstrom N."/>
        </authorList>
    </citation>
    <scope>NUCLEOTIDE SEQUENCE [LARGE SCALE GENOMIC DNA]</scope>
</reference>
<dbReference type="InterPro" id="IPR013783">
    <property type="entry name" value="Ig-like_fold"/>
</dbReference>
<evidence type="ECO:0000256" key="1">
    <source>
        <dbReference type="SAM" id="MobiDB-lite"/>
    </source>
</evidence>
<dbReference type="EMBL" id="FZQP02004256">
    <property type="protein sequence ID" value="VVC99674.1"/>
    <property type="molecule type" value="Genomic_DNA"/>
</dbReference>
<feature type="domain" description="Ig-like" evidence="3">
    <location>
        <begin position="46"/>
        <end position="146"/>
    </location>
</feature>
<dbReference type="AlphaFoldDB" id="A0A5E4QNV1"/>
<organism evidence="4 5">
    <name type="scientific">Leptidea sinapis</name>
    <dbReference type="NCBI Taxonomy" id="189913"/>
    <lineage>
        <taxon>Eukaryota</taxon>
        <taxon>Metazoa</taxon>
        <taxon>Ecdysozoa</taxon>
        <taxon>Arthropoda</taxon>
        <taxon>Hexapoda</taxon>
        <taxon>Insecta</taxon>
        <taxon>Pterygota</taxon>
        <taxon>Neoptera</taxon>
        <taxon>Endopterygota</taxon>
        <taxon>Lepidoptera</taxon>
        <taxon>Glossata</taxon>
        <taxon>Ditrysia</taxon>
        <taxon>Papilionoidea</taxon>
        <taxon>Pieridae</taxon>
        <taxon>Dismorphiinae</taxon>
        <taxon>Leptidea</taxon>
    </lineage>
</organism>
<dbReference type="Gene3D" id="2.60.40.10">
    <property type="entry name" value="Immunoglobulins"/>
    <property type="match status" value="1"/>
</dbReference>
<sequence length="228" mass="25281">MYWTEKMCIPVALLFLALLVPSQAQMVRRPWCGWRRARRSPWTGSPQVSVTPAEADLSGELREFLYDVRANLVLRCELPNDAGLPYVWTKNATKLEEVWEMKDRYQLEKGGAELKVGRALEDDFGNYTCALAGQAQTQGWAAANFSALAGRGEVTDSEQGVPDGTLVMEAAARTDAGLTCTRRCGLSSESARRCSFCAPSSWCMRRDVPSPTSTTPTLTTTTRRSRKM</sequence>
<evidence type="ECO:0000259" key="3">
    <source>
        <dbReference type="PROSITE" id="PS50835"/>
    </source>
</evidence>
<gene>
    <name evidence="4" type="ORF">LSINAPIS_LOCUS10503</name>
</gene>
<feature type="signal peptide" evidence="2">
    <location>
        <begin position="1"/>
        <end position="24"/>
    </location>
</feature>
<protein>
    <recommendedName>
        <fullName evidence="3">Ig-like domain-containing protein</fullName>
    </recommendedName>
</protein>
<accession>A0A5E4QNV1</accession>
<evidence type="ECO:0000313" key="5">
    <source>
        <dbReference type="Proteomes" id="UP000324832"/>
    </source>
</evidence>
<feature type="compositionally biased region" description="Low complexity" evidence="1">
    <location>
        <begin position="209"/>
        <end position="222"/>
    </location>
</feature>
<dbReference type="SUPFAM" id="SSF48726">
    <property type="entry name" value="Immunoglobulin"/>
    <property type="match status" value="1"/>
</dbReference>
<dbReference type="Proteomes" id="UP000324832">
    <property type="component" value="Unassembled WGS sequence"/>
</dbReference>
<evidence type="ECO:0000256" key="2">
    <source>
        <dbReference type="SAM" id="SignalP"/>
    </source>
</evidence>
<feature type="chain" id="PRO_5022853162" description="Ig-like domain-containing protein" evidence="2">
    <location>
        <begin position="25"/>
        <end position="228"/>
    </location>
</feature>
<evidence type="ECO:0000313" key="4">
    <source>
        <dbReference type="EMBL" id="VVC99674.1"/>
    </source>
</evidence>
<name>A0A5E4QNV1_9NEOP</name>
<proteinExistence type="predicted"/>
<dbReference type="InterPro" id="IPR007110">
    <property type="entry name" value="Ig-like_dom"/>
</dbReference>